<proteinExistence type="predicted"/>
<name>A0ABS6MN72_9GAMM</name>
<accession>A0ABS6MN72</accession>
<evidence type="ECO:0000313" key="2">
    <source>
        <dbReference type="EMBL" id="MBV2129752.1"/>
    </source>
</evidence>
<comment type="caution">
    <text evidence="2">The sequence shown here is derived from an EMBL/GenBank/DDBJ whole genome shotgun (WGS) entry which is preliminary data.</text>
</comment>
<evidence type="ECO:0000256" key="1">
    <source>
        <dbReference type="SAM" id="Phobius"/>
    </source>
</evidence>
<feature type="transmembrane region" description="Helical" evidence="1">
    <location>
        <begin position="17"/>
        <end position="35"/>
    </location>
</feature>
<keyword evidence="1" id="KW-0472">Membrane</keyword>
<protein>
    <submittedName>
        <fullName evidence="2">Uncharacterized protein</fullName>
    </submittedName>
</protein>
<dbReference type="EMBL" id="JAHRID010000005">
    <property type="protein sequence ID" value="MBV2129752.1"/>
    <property type="molecule type" value="Genomic_DNA"/>
</dbReference>
<gene>
    <name evidence="2" type="ORF">KQY15_11685</name>
</gene>
<reference evidence="2 3" key="1">
    <citation type="submission" date="2021-06" db="EMBL/GenBank/DDBJ databases">
        <title>Rheinheimera indica sp. nov., isolated from deep-sea sediment.</title>
        <authorList>
            <person name="Wang Z."/>
            <person name="Zhang X.-Y."/>
        </authorList>
    </citation>
    <scope>NUCLEOTIDE SEQUENCE [LARGE SCALE GENOMIC DNA]</scope>
    <source>
        <strain evidence="2 3">SM2107</strain>
    </source>
</reference>
<dbReference type="RefSeq" id="WP_217669381.1">
    <property type="nucleotide sequence ID" value="NZ_JAHRID010000005.1"/>
</dbReference>
<evidence type="ECO:0000313" key="3">
    <source>
        <dbReference type="Proteomes" id="UP000704611"/>
    </source>
</evidence>
<dbReference type="Proteomes" id="UP000704611">
    <property type="component" value="Unassembled WGS sequence"/>
</dbReference>
<sequence>MDSVTAILGSFSVKTEYYIWLFIFINLLWFALFCFSKYAASKRYQQLQHSLNHELERRRKVYELKVCQYEDYCHELETFQLKHQNDYQSVFLPLYTEFSKRYQAADAAEDTAAASLATLWFCGEIQQVSSKNNNELTALDKKTAELTLSAADDVVEILTDIQLLCQKLLVVTTEQMNKLVAVALSKDHQAVKFMGDELQQTSSDLHAKTRQLMQEIRRDLLIF</sequence>
<keyword evidence="1" id="KW-1133">Transmembrane helix</keyword>
<keyword evidence="1" id="KW-0812">Transmembrane</keyword>
<organism evidence="2 3">
    <name type="scientific">Arsukibacterium indicum</name>
    <dbReference type="NCBI Taxonomy" id="2848612"/>
    <lineage>
        <taxon>Bacteria</taxon>
        <taxon>Pseudomonadati</taxon>
        <taxon>Pseudomonadota</taxon>
        <taxon>Gammaproteobacteria</taxon>
        <taxon>Chromatiales</taxon>
        <taxon>Chromatiaceae</taxon>
        <taxon>Arsukibacterium</taxon>
    </lineage>
</organism>
<keyword evidence="3" id="KW-1185">Reference proteome</keyword>